<gene>
    <name evidence="4" type="ORF">F2P40_14180</name>
</gene>
<feature type="domain" description="Biofilm-associated protein BapA-like prefix-like" evidence="3">
    <location>
        <begin position="1"/>
        <end position="117"/>
    </location>
</feature>
<dbReference type="InterPro" id="IPR041498">
    <property type="entry name" value="Big_6"/>
</dbReference>
<dbReference type="Pfam" id="PF17936">
    <property type="entry name" value="Big_6"/>
    <property type="match status" value="4"/>
</dbReference>
<protein>
    <submittedName>
        <fullName evidence="4">BapA prefix-like domain-containing protein</fullName>
    </submittedName>
</protein>
<dbReference type="Pfam" id="PF19077">
    <property type="entry name" value="Big_13"/>
    <property type="match status" value="1"/>
</dbReference>
<feature type="domain" description="Bacterial Ig" evidence="1">
    <location>
        <begin position="423"/>
        <end position="504"/>
    </location>
</feature>
<dbReference type="InterPro" id="IPR013783">
    <property type="entry name" value="Ig-like_fold"/>
</dbReference>
<feature type="domain" description="Bacterial Ig-like" evidence="2">
    <location>
        <begin position="529"/>
        <end position="609"/>
    </location>
</feature>
<feature type="domain" description="Bacterial Ig" evidence="1">
    <location>
        <begin position="338"/>
        <end position="416"/>
    </location>
</feature>
<sequence>MTRIIVASKEGLDVLQDGQLNKVVLNQPTIIQIGVSQKDIASMEKQGGSLVIHLKNGETIVLENFFNEATNTTEHSLVFPTEQGKFVEAQFDAQGKVIDYRGLNHVTDLAYTSTSPSAATMAVDNDPSFSMGNVLKAGLAVLAAEGLYLWAFDKDDKDDSPSTPDLIAPAAPTATLADDTVTVTGKTEANAKIYIKDAAGNTVASGVADASGNYTIKLDKPLVNGDKLNVIAQDAAGNNSKVTVVTGTKDTIAPDVPQAQLSDDGSLLTGKAEANAKITVYDATGKVLGTVFANKDGIYSLKLTPPLTSEAGGKVVAEDAAGNKSEPTKIIAGKDTFAPDVPLVEFNKEGTTVEGQTEPNAKVQIKDADGKVIGTGTANAQGEFQITLSSALKDSQKATIIVEDAAGNTSKPLEIKSGYDTLAPDKPTAQVNAEGTSVTGTAEPYAKIEIKNSADKVIGTGTADANGKFTITISPALTDSSKGSVIAIDSSGNKSTALEIIGSDKDTIPPAKPSFSVYDDNGTSLKQLSANAETEDTTPKFTAKVESYATLTIYDNGVAISIIKIGDVGNSKNWSFTLDKELTFGKHTITLIQTDAAGLTSEASSPFTFYVVAPKAASLSEASVDTLSTEGPSLADSVGLHTLKAAQSTSTETNNPQKSVPLDDLLKSSTASESDPIAKLLSSTALKTTQASEPIEVNASVGQTTSNADHPLPDTTSSVLQNLLDQTYPVV</sequence>
<evidence type="ECO:0000313" key="5">
    <source>
        <dbReference type="Proteomes" id="UP000461234"/>
    </source>
</evidence>
<evidence type="ECO:0000313" key="4">
    <source>
        <dbReference type="EMBL" id="MQR50453.1"/>
    </source>
</evidence>
<dbReference type="Gene3D" id="2.60.40.10">
    <property type="entry name" value="Immunoglobulins"/>
    <property type="match status" value="5"/>
</dbReference>
<evidence type="ECO:0000259" key="2">
    <source>
        <dbReference type="Pfam" id="PF19077"/>
    </source>
</evidence>
<dbReference type="AlphaFoldDB" id="A0A7X1VKJ8"/>
<dbReference type="NCBIfam" id="NF040520">
    <property type="entry name" value="Ig_like_BLP2"/>
    <property type="match status" value="1"/>
</dbReference>
<dbReference type="RefSeq" id="WP_153227712.1">
    <property type="nucleotide sequence ID" value="NZ_WIOB01000017.1"/>
</dbReference>
<comment type="caution">
    <text evidence="4">The sequence shown here is derived from an EMBL/GenBank/DDBJ whole genome shotgun (WGS) entry which is preliminary data.</text>
</comment>
<dbReference type="EMBL" id="WIOC01000019">
    <property type="protein sequence ID" value="MQR50453.1"/>
    <property type="molecule type" value="Genomic_DNA"/>
</dbReference>
<dbReference type="InterPro" id="IPR048051">
    <property type="entry name" value="BapA-like_prefix-like"/>
</dbReference>
<feature type="domain" description="Bacterial Ig" evidence="1">
    <location>
        <begin position="253"/>
        <end position="332"/>
    </location>
</feature>
<name>A0A7X1VKJ8_ACIBA</name>
<evidence type="ECO:0000259" key="3">
    <source>
        <dbReference type="Pfam" id="PF22783"/>
    </source>
</evidence>
<reference evidence="4 5" key="1">
    <citation type="submission" date="2019-10" db="EMBL/GenBank/DDBJ databases">
        <title>Genetic environment of the oxa23 gene and comparative analysis of carbapenem resistant Acinetobacter baumannii isolates belonging to global clone 1, lineage 2 recovered in a burns hospital outbreak in 2012-2013.</title>
        <authorList>
            <person name="Douraghi M."/>
            <person name="Aris P."/>
            <person name="Kenyon J."/>
            <person name="Hamidian M."/>
        </authorList>
    </citation>
    <scope>NUCLEOTIDE SEQUENCE [LARGE SCALE GENOMIC DNA]</scope>
    <source>
        <strain evidence="4 5">ABS103</strain>
    </source>
</reference>
<dbReference type="Proteomes" id="UP000461234">
    <property type="component" value="Unassembled WGS sequence"/>
</dbReference>
<dbReference type="InterPro" id="IPR044016">
    <property type="entry name" value="Big_13"/>
</dbReference>
<accession>A0A7X1VKJ8</accession>
<dbReference type="NCBIfam" id="NF033510">
    <property type="entry name" value="Ca_tandemer"/>
    <property type="match status" value="3"/>
</dbReference>
<dbReference type="NCBIfam" id="NF033677">
    <property type="entry name" value="biofilm_BapA_N"/>
    <property type="match status" value="1"/>
</dbReference>
<proteinExistence type="predicted"/>
<feature type="domain" description="Bacterial Ig" evidence="1">
    <location>
        <begin position="168"/>
        <end position="246"/>
    </location>
</feature>
<dbReference type="Pfam" id="PF22783">
    <property type="entry name" value="BapA_N"/>
    <property type="match status" value="1"/>
</dbReference>
<organism evidence="4 5">
    <name type="scientific">Acinetobacter baumannii</name>
    <dbReference type="NCBI Taxonomy" id="470"/>
    <lineage>
        <taxon>Bacteria</taxon>
        <taxon>Pseudomonadati</taxon>
        <taxon>Pseudomonadota</taxon>
        <taxon>Gammaproteobacteria</taxon>
        <taxon>Moraxellales</taxon>
        <taxon>Moraxellaceae</taxon>
        <taxon>Acinetobacter</taxon>
        <taxon>Acinetobacter calcoaceticus/baumannii complex</taxon>
    </lineage>
</organism>
<evidence type="ECO:0000259" key="1">
    <source>
        <dbReference type="Pfam" id="PF17936"/>
    </source>
</evidence>